<sequence length="297" mass="34258">MIIDNTIIKKKNTNNPSFKFSILIPTWNNLDYLKNCIKSIRKNSAYQHQIIVHINEGKDDTLNWVQSQTDIDYVFSPTNIGICYALNLCRELVTTSYIVFLNDDMYVCSNWDKYLMDEIVAIGHPYFFLSATLIEPTDTGNPCVIVKDYGRDIELFDEEKLLQEADQLIKDDWQGATWPPNIVHVSVWDLVGGYSVEFTPGFYSDPDFSMKLWQAGIRLFKGVGKSKAYHFGSRSTKRFAKPKGYYIFINKWGMSSSTFTKHYLRRGNKFTGLTAEVKLSATQRIKNFIKRLSAIIK</sequence>
<comment type="caution">
    <text evidence="2">The sequence shown here is derived from an EMBL/GenBank/DDBJ whole genome shotgun (WGS) entry which is preliminary data.</text>
</comment>
<dbReference type="PANTHER" id="PTHR43179:SF7">
    <property type="entry name" value="RHAMNOSYLTRANSFERASE WBBL"/>
    <property type="match status" value="1"/>
</dbReference>
<accession>A0A1J5RYB3</accession>
<dbReference type="AlphaFoldDB" id="A0A1J5RYB3"/>
<reference evidence="2" key="1">
    <citation type="submission" date="2016-10" db="EMBL/GenBank/DDBJ databases">
        <title>Sequence of Gallionella enrichment culture.</title>
        <authorList>
            <person name="Poehlein A."/>
            <person name="Muehling M."/>
            <person name="Daniel R."/>
        </authorList>
    </citation>
    <scope>NUCLEOTIDE SEQUENCE</scope>
</reference>
<feature type="domain" description="Glycosyltransferase 2-like" evidence="1">
    <location>
        <begin position="21"/>
        <end position="123"/>
    </location>
</feature>
<name>A0A1J5RYB3_9ZZZZ</name>
<gene>
    <name evidence="2" type="ORF">GALL_172000</name>
</gene>
<dbReference type="InterPro" id="IPR001173">
    <property type="entry name" value="Glyco_trans_2-like"/>
</dbReference>
<dbReference type="Pfam" id="PF00535">
    <property type="entry name" value="Glycos_transf_2"/>
    <property type="match status" value="1"/>
</dbReference>
<protein>
    <submittedName>
        <fullName evidence="2">Glycosyl transferase family 2</fullName>
    </submittedName>
</protein>
<dbReference type="InterPro" id="IPR029044">
    <property type="entry name" value="Nucleotide-diphossugar_trans"/>
</dbReference>
<organism evidence="2">
    <name type="scientific">mine drainage metagenome</name>
    <dbReference type="NCBI Taxonomy" id="410659"/>
    <lineage>
        <taxon>unclassified sequences</taxon>
        <taxon>metagenomes</taxon>
        <taxon>ecological metagenomes</taxon>
    </lineage>
</organism>
<dbReference type="PANTHER" id="PTHR43179">
    <property type="entry name" value="RHAMNOSYLTRANSFERASE WBBL"/>
    <property type="match status" value="1"/>
</dbReference>
<keyword evidence="2" id="KW-0808">Transferase</keyword>
<evidence type="ECO:0000313" key="2">
    <source>
        <dbReference type="EMBL" id="OIR00675.1"/>
    </source>
</evidence>
<dbReference type="GO" id="GO:0016740">
    <property type="term" value="F:transferase activity"/>
    <property type="evidence" value="ECO:0007669"/>
    <property type="project" value="UniProtKB-KW"/>
</dbReference>
<dbReference type="Gene3D" id="3.90.550.10">
    <property type="entry name" value="Spore Coat Polysaccharide Biosynthesis Protein SpsA, Chain A"/>
    <property type="match status" value="1"/>
</dbReference>
<dbReference type="SUPFAM" id="SSF53448">
    <property type="entry name" value="Nucleotide-diphospho-sugar transferases"/>
    <property type="match status" value="1"/>
</dbReference>
<proteinExistence type="predicted"/>
<dbReference type="EMBL" id="MLJW01000092">
    <property type="protein sequence ID" value="OIR00675.1"/>
    <property type="molecule type" value="Genomic_DNA"/>
</dbReference>
<evidence type="ECO:0000259" key="1">
    <source>
        <dbReference type="Pfam" id="PF00535"/>
    </source>
</evidence>